<keyword evidence="1" id="KW-0812">Transmembrane</keyword>
<protein>
    <submittedName>
        <fullName evidence="2">Uncharacterized protein</fullName>
    </submittedName>
</protein>
<dbReference type="AlphaFoldDB" id="A0A540W9Z9"/>
<keyword evidence="3" id="KW-1185">Reference proteome</keyword>
<name>A0A540W9Z9_9ACTN</name>
<evidence type="ECO:0000313" key="3">
    <source>
        <dbReference type="Proteomes" id="UP000319103"/>
    </source>
</evidence>
<comment type="caution">
    <text evidence="2">The sequence shown here is derived from an EMBL/GenBank/DDBJ whole genome shotgun (WGS) entry which is preliminary data.</text>
</comment>
<dbReference type="RefSeq" id="WP_141636302.1">
    <property type="nucleotide sequence ID" value="NZ_VIGB01000003.1"/>
</dbReference>
<organism evidence="2 3">
    <name type="scientific">Kitasatospora acidiphila</name>
    <dbReference type="NCBI Taxonomy" id="2567942"/>
    <lineage>
        <taxon>Bacteria</taxon>
        <taxon>Bacillati</taxon>
        <taxon>Actinomycetota</taxon>
        <taxon>Actinomycetes</taxon>
        <taxon>Kitasatosporales</taxon>
        <taxon>Streptomycetaceae</taxon>
        <taxon>Kitasatospora</taxon>
    </lineage>
</organism>
<evidence type="ECO:0000256" key="1">
    <source>
        <dbReference type="SAM" id="Phobius"/>
    </source>
</evidence>
<dbReference type="Proteomes" id="UP000319103">
    <property type="component" value="Unassembled WGS sequence"/>
</dbReference>
<reference evidence="2 3" key="1">
    <citation type="submission" date="2019-06" db="EMBL/GenBank/DDBJ databases">
        <title>Description of Kitasatospora acidophila sp. nov. isolated from pine grove soil, and reclassification of Streptomyces novaecaesareae to Kitasatospora novaeceasareae comb. nov.</title>
        <authorList>
            <person name="Kim M.J."/>
        </authorList>
    </citation>
    <scope>NUCLEOTIDE SEQUENCE [LARGE SCALE GENOMIC DNA]</scope>
    <source>
        <strain evidence="2 3">MMS16-CNU292</strain>
    </source>
</reference>
<sequence>MSRQAHGHTTAAWTGVVIAFVGFCISGVGMIMASPVIVIAGLVVVLAGGAAGLAMKAAGMGRQPDPKVEQIKAEYRALRTAQTGAPEAVTANA</sequence>
<keyword evidence="1" id="KW-0472">Membrane</keyword>
<accession>A0A540W9Z9</accession>
<gene>
    <name evidence="2" type="ORF">E6W39_30970</name>
</gene>
<dbReference type="EMBL" id="VIGB01000003">
    <property type="protein sequence ID" value="TQF05849.1"/>
    <property type="molecule type" value="Genomic_DNA"/>
</dbReference>
<evidence type="ECO:0000313" key="2">
    <source>
        <dbReference type="EMBL" id="TQF05849.1"/>
    </source>
</evidence>
<keyword evidence="1" id="KW-1133">Transmembrane helix</keyword>
<proteinExistence type="predicted"/>
<feature type="transmembrane region" description="Helical" evidence="1">
    <location>
        <begin position="37"/>
        <end position="55"/>
    </location>
</feature>
<dbReference type="InterPro" id="IPR046550">
    <property type="entry name" value="DUF6704"/>
</dbReference>
<feature type="transmembrane region" description="Helical" evidence="1">
    <location>
        <begin position="12"/>
        <end position="31"/>
    </location>
</feature>
<dbReference type="Pfam" id="PF20447">
    <property type="entry name" value="DUF6704"/>
    <property type="match status" value="1"/>
</dbReference>
<dbReference type="NCBIfam" id="NF041681">
    <property type="entry name" value="HGxxPAAW"/>
    <property type="match status" value="1"/>
</dbReference>
<dbReference type="OrthoDB" id="3872677at2"/>